<evidence type="ECO:0000259" key="1">
    <source>
        <dbReference type="Pfam" id="PF17921"/>
    </source>
</evidence>
<sequence length="316" mass="36497">MQQQDEELRSIRESPEFPLTMKRIQWGPTHTTLYCEMTGEAIRPYIPASLRDRVFHMFHDATHPGPKVTDRLIRQRYVWPNMHRDIVKWCKDCLDCQQSKIIRHVQLNLEKFVALDGRFEHVHMDLIGPLPESDGYKYCVTIIDRFSRRPVAIPLKASLSTVLLGLRTHVRLDTGALSAEFVYGTTLRVPGEFVLPDDFTPNPKMFIEEFREHMRKVKPISVEHKKRAFVFKDLYSCFHVFLRRVGGTKKALERPYTGPHKIVNRVSDRVFDIDVNGTQRSVSVENLKPAYGIRNDLCSATPKAGQSIHSATSNQL</sequence>
<gene>
    <name evidence="2" type="primary">Tf211_2</name>
    <name evidence="2" type="ORF">G6Z78_0005434</name>
</gene>
<organism evidence="2 3">
    <name type="scientific">Pseudoatta argentina</name>
    <dbReference type="NCBI Taxonomy" id="621737"/>
    <lineage>
        <taxon>Eukaryota</taxon>
        <taxon>Metazoa</taxon>
        <taxon>Ecdysozoa</taxon>
        <taxon>Arthropoda</taxon>
        <taxon>Hexapoda</taxon>
        <taxon>Insecta</taxon>
        <taxon>Pterygota</taxon>
        <taxon>Neoptera</taxon>
        <taxon>Endopterygota</taxon>
        <taxon>Hymenoptera</taxon>
        <taxon>Apocrita</taxon>
        <taxon>Aculeata</taxon>
        <taxon>Formicoidea</taxon>
        <taxon>Formicidae</taxon>
        <taxon>Myrmicinae</taxon>
        <taxon>Pseudoatta</taxon>
    </lineage>
</organism>
<protein>
    <submittedName>
        <fullName evidence="2">TF211 protein</fullName>
    </submittedName>
</protein>
<keyword evidence="3" id="KW-1185">Reference proteome</keyword>
<dbReference type="GO" id="GO:0003676">
    <property type="term" value="F:nucleic acid binding"/>
    <property type="evidence" value="ECO:0007669"/>
    <property type="project" value="InterPro"/>
</dbReference>
<name>A0A836FXG2_9HYME</name>
<comment type="caution">
    <text evidence="2">The sequence shown here is derived from an EMBL/GenBank/DDBJ whole genome shotgun (WGS) entry which is preliminary data.</text>
</comment>
<dbReference type="InterPro" id="IPR012337">
    <property type="entry name" value="RNaseH-like_sf"/>
</dbReference>
<evidence type="ECO:0000313" key="2">
    <source>
        <dbReference type="EMBL" id="KAG5327550.1"/>
    </source>
</evidence>
<dbReference type="InterPro" id="IPR036397">
    <property type="entry name" value="RNaseH_sf"/>
</dbReference>
<dbReference type="InterPro" id="IPR041588">
    <property type="entry name" value="Integrase_H2C2"/>
</dbReference>
<dbReference type="AlphaFoldDB" id="A0A836FXG2"/>
<dbReference type="PANTHER" id="PTHR38681">
    <property type="entry name" value="RETROVIRUS-RELATED POL POLYPROTEIN FROM TRANSPOSON 412-LIKE PROTEIN-RELATED"/>
    <property type="match status" value="1"/>
</dbReference>
<proteinExistence type="predicted"/>
<dbReference type="EMBL" id="JAANIA010000071">
    <property type="protein sequence ID" value="KAG5327550.1"/>
    <property type="molecule type" value="Genomic_DNA"/>
</dbReference>
<reference evidence="2" key="1">
    <citation type="submission" date="2020-02" db="EMBL/GenBank/DDBJ databases">
        <title>Relaxed selection underlies rapid genomic changes in the transitions from sociality to social parasitism in ants.</title>
        <authorList>
            <person name="Bi X."/>
        </authorList>
    </citation>
    <scope>NUCLEOTIDE SEQUENCE</scope>
    <source>
        <strain evidence="2">BGI-DK2014c</strain>
        <tissue evidence="2">Whole body</tissue>
    </source>
</reference>
<feature type="non-terminal residue" evidence="2">
    <location>
        <position position="316"/>
    </location>
</feature>
<evidence type="ECO:0000313" key="3">
    <source>
        <dbReference type="Proteomes" id="UP000668214"/>
    </source>
</evidence>
<dbReference type="Pfam" id="PF17921">
    <property type="entry name" value="Integrase_H2C2"/>
    <property type="match status" value="1"/>
</dbReference>
<accession>A0A836FXG2</accession>
<dbReference type="Gene3D" id="1.10.340.70">
    <property type="match status" value="1"/>
</dbReference>
<dbReference type="Proteomes" id="UP000668214">
    <property type="component" value="Unassembled WGS sequence"/>
</dbReference>
<dbReference type="Gene3D" id="3.30.420.10">
    <property type="entry name" value="Ribonuclease H-like superfamily/Ribonuclease H"/>
    <property type="match status" value="1"/>
</dbReference>
<feature type="non-terminal residue" evidence="2">
    <location>
        <position position="1"/>
    </location>
</feature>
<dbReference type="SUPFAM" id="SSF53098">
    <property type="entry name" value="Ribonuclease H-like"/>
    <property type="match status" value="1"/>
</dbReference>
<feature type="domain" description="Integrase zinc-binding" evidence="1">
    <location>
        <begin position="46"/>
        <end position="100"/>
    </location>
</feature>
<dbReference type="PANTHER" id="PTHR38681:SF1">
    <property type="entry name" value="RETROVIRUS-RELATED POL POLYPROTEIN FROM TRANSPOSON 412-LIKE PROTEIN"/>
    <property type="match status" value="1"/>
</dbReference>